<dbReference type="OrthoDB" id="10400917at2759"/>
<reference evidence="2 3" key="1">
    <citation type="submission" date="2019-04" db="EMBL/GenBank/DDBJ databases">
        <title>High contiguity whole genome sequence and gene annotation resource for two Venturia nashicola isolates.</title>
        <authorList>
            <person name="Prokchorchik M."/>
            <person name="Won K."/>
            <person name="Lee Y."/>
            <person name="Choi E.D."/>
            <person name="Segonzac C."/>
            <person name="Sohn K.H."/>
        </authorList>
    </citation>
    <scope>NUCLEOTIDE SEQUENCE [LARGE SCALE GENOMIC DNA]</scope>
    <source>
        <strain evidence="2 3">PRI2</strain>
    </source>
</reference>
<evidence type="ECO:0000313" key="2">
    <source>
        <dbReference type="EMBL" id="TID17156.1"/>
    </source>
</evidence>
<dbReference type="Proteomes" id="UP000298493">
    <property type="component" value="Unassembled WGS sequence"/>
</dbReference>
<evidence type="ECO:0000313" key="3">
    <source>
        <dbReference type="Proteomes" id="UP000298493"/>
    </source>
</evidence>
<name>A0A4Z1P5Q4_9PEZI</name>
<protein>
    <submittedName>
        <fullName evidence="2">D-lactate dehydrogenase</fullName>
    </submittedName>
</protein>
<feature type="chain" id="PRO_5021334621" evidence="1">
    <location>
        <begin position="20"/>
        <end position="81"/>
    </location>
</feature>
<keyword evidence="3" id="KW-1185">Reference proteome</keyword>
<comment type="caution">
    <text evidence="2">The sequence shown here is derived from an EMBL/GenBank/DDBJ whole genome shotgun (WGS) entry which is preliminary data.</text>
</comment>
<accession>A0A4Z1P5Q4</accession>
<feature type="signal peptide" evidence="1">
    <location>
        <begin position="1"/>
        <end position="19"/>
    </location>
</feature>
<organism evidence="2 3">
    <name type="scientific">Venturia nashicola</name>
    <dbReference type="NCBI Taxonomy" id="86259"/>
    <lineage>
        <taxon>Eukaryota</taxon>
        <taxon>Fungi</taxon>
        <taxon>Dikarya</taxon>
        <taxon>Ascomycota</taxon>
        <taxon>Pezizomycotina</taxon>
        <taxon>Dothideomycetes</taxon>
        <taxon>Pleosporomycetidae</taxon>
        <taxon>Venturiales</taxon>
        <taxon>Venturiaceae</taxon>
        <taxon>Venturia</taxon>
    </lineage>
</organism>
<evidence type="ECO:0000256" key="1">
    <source>
        <dbReference type="SAM" id="SignalP"/>
    </source>
</evidence>
<gene>
    <name evidence="2" type="ORF">E6O75_ATG09922</name>
</gene>
<dbReference type="AlphaFoldDB" id="A0A4Z1P5Q4"/>
<sequence>MLFTTILPVLFLAISGVSADYTTCRKFDGAGECLVYRDNGQIIPGAGTACRKAKPCKVNGNGCRMKAQWIQEEGGWYANCS</sequence>
<dbReference type="EMBL" id="SNSC02000017">
    <property type="protein sequence ID" value="TID17156.1"/>
    <property type="molecule type" value="Genomic_DNA"/>
</dbReference>
<keyword evidence="1" id="KW-0732">Signal</keyword>
<proteinExistence type="predicted"/>